<accession>A0A484KT03</accession>
<organism evidence="2 3">
    <name type="scientific">Cuscuta campestris</name>
    <dbReference type="NCBI Taxonomy" id="132261"/>
    <lineage>
        <taxon>Eukaryota</taxon>
        <taxon>Viridiplantae</taxon>
        <taxon>Streptophyta</taxon>
        <taxon>Embryophyta</taxon>
        <taxon>Tracheophyta</taxon>
        <taxon>Spermatophyta</taxon>
        <taxon>Magnoliopsida</taxon>
        <taxon>eudicotyledons</taxon>
        <taxon>Gunneridae</taxon>
        <taxon>Pentapetalae</taxon>
        <taxon>asterids</taxon>
        <taxon>lamiids</taxon>
        <taxon>Solanales</taxon>
        <taxon>Convolvulaceae</taxon>
        <taxon>Cuscuteae</taxon>
        <taxon>Cuscuta</taxon>
        <taxon>Cuscuta subgen. Grammica</taxon>
        <taxon>Cuscuta sect. Cleistogrammica</taxon>
    </lineage>
</organism>
<dbReference type="Proteomes" id="UP000595140">
    <property type="component" value="Unassembled WGS sequence"/>
</dbReference>
<proteinExistence type="predicted"/>
<keyword evidence="3" id="KW-1185">Reference proteome</keyword>
<evidence type="ECO:0000313" key="3">
    <source>
        <dbReference type="Proteomes" id="UP000595140"/>
    </source>
</evidence>
<feature type="compositionally biased region" description="Polar residues" evidence="1">
    <location>
        <begin position="111"/>
        <end position="120"/>
    </location>
</feature>
<gene>
    <name evidence="2" type="ORF">CCAM_LOCUS8880</name>
</gene>
<protein>
    <submittedName>
        <fullName evidence="2">Uncharacterized protein</fullName>
    </submittedName>
</protein>
<feature type="compositionally biased region" description="Basic and acidic residues" evidence="1">
    <location>
        <begin position="80"/>
        <end position="96"/>
    </location>
</feature>
<feature type="compositionally biased region" description="Basic and acidic residues" evidence="1">
    <location>
        <begin position="123"/>
        <end position="143"/>
    </location>
</feature>
<dbReference type="OrthoDB" id="1301920at2759"/>
<dbReference type="AlphaFoldDB" id="A0A484KT03"/>
<dbReference type="PANTHER" id="PTHR48227">
    <property type="entry name" value="DNA TOPOISOMERASE 1-LIKE"/>
    <property type="match status" value="1"/>
</dbReference>
<dbReference type="EMBL" id="OOIL02000561">
    <property type="protein sequence ID" value="VFQ67104.1"/>
    <property type="molecule type" value="Genomic_DNA"/>
</dbReference>
<reference evidence="2 3" key="1">
    <citation type="submission" date="2018-04" db="EMBL/GenBank/DDBJ databases">
        <authorList>
            <person name="Vogel A."/>
        </authorList>
    </citation>
    <scope>NUCLEOTIDE SEQUENCE [LARGE SCALE GENOMIC DNA]</scope>
</reference>
<sequence length="248" mass="27118">MRTISGGVVSMAPVSLSDAAAIITDFAASDMGASDAVSVYISRATDAFNHLVEFHNRCSQGHPGHVLRLKSLRNPDIVKKEEGEEEEPQRIPDGNHKSKKHKKKRDSDSRNGNLIKTEMNSVKIEERGEEKKNHSAEKVKIEKCVGGGAKEVSCAGKCHENNTEKKVKSGRSPADSVKKEKKQKSFSEANGGTRGEALVAETKKNHKKSGEGNGGSERDTFSVETKKRKGEEVEADLHSSKRRKSRKG</sequence>
<evidence type="ECO:0000256" key="1">
    <source>
        <dbReference type="SAM" id="MobiDB-lite"/>
    </source>
</evidence>
<dbReference type="PANTHER" id="PTHR48227:SF1">
    <property type="entry name" value="DNA LIGASE 1-LIKE"/>
    <property type="match status" value="1"/>
</dbReference>
<feature type="region of interest" description="Disordered" evidence="1">
    <location>
        <begin position="80"/>
        <end position="248"/>
    </location>
</feature>
<name>A0A484KT03_9ASTE</name>
<feature type="compositionally biased region" description="Basic and acidic residues" evidence="1">
    <location>
        <begin position="216"/>
        <end position="239"/>
    </location>
</feature>
<feature type="compositionally biased region" description="Basic and acidic residues" evidence="1">
    <location>
        <begin position="157"/>
        <end position="167"/>
    </location>
</feature>
<evidence type="ECO:0000313" key="2">
    <source>
        <dbReference type="EMBL" id="VFQ67104.1"/>
    </source>
</evidence>